<keyword evidence="3" id="KW-1185">Reference proteome</keyword>
<comment type="caution">
    <text evidence="2">The sequence shown here is derived from an EMBL/GenBank/DDBJ whole genome shotgun (WGS) entry which is preliminary data.</text>
</comment>
<dbReference type="Proteomes" id="UP001220324">
    <property type="component" value="Unassembled WGS sequence"/>
</dbReference>
<dbReference type="AlphaFoldDB" id="A0AAD6GJY8"/>
<feature type="compositionally biased region" description="Polar residues" evidence="1">
    <location>
        <begin position="23"/>
        <end position="39"/>
    </location>
</feature>
<protein>
    <submittedName>
        <fullName evidence="2">Uncharacterized protein</fullName>
    </submittedName>
</protein>
<feature type="region of interest" description="Disordered" evidence="1">
    <location>
        <begin position="1"/>
        <end position="114"/>
    </location>
</feature>
<evidence type="ECO:0000313" key="3">
    <source>
        <dbReference type="Proteomes" id="UP001220324"/>
    </source>
</evidence>
<name>A0AAD6GJY8_9EURO</name>
<accession>A0AAD6GJY8</accession>
<feature type="compositionally biased region" description="Basic and acidic residues" evidence="1">
    <location>
        <begin position="83"/>
        <end position="95"/>
    </location>
</feature>
<evidence type="ECO:0000256" key="1">
    <source>
        <dbReference type="SAM" id="MobiDB-lite"/>
    </source>
</evidence>
<dbReference type="EMBL" id="JAQIZZ010000002">
    <property type="protein sequence ID" value="KAJ5553108.1"/>
    <property type="molecule type" value="Genomic_DNA"/>
</dbReference>
<organism evidence="2 3">
    <name type="scientific">Penicillium frequentans</name>
    <dbReference type="NCBI Taxonomy" id="3151616"/>
    <lineage>
        <taxon>Eukaryota</taxon>
        <taxon>Fungi</taxon>
        <taxon>Dikarya</taxon>
        <taxon>Ascomycota</taxon>
        <taxon>Pezizomycotina</taxon>
        <taxon>Eurotiomycetes</taxon>
        <taxon>Eurotiomycetidae</taxon>
        <taxon>Eurotiales</taxon>
        <taxon>Aspergillaceae</taxon>
        <taxon>Penicillium</taxon>
    </lineage>
</organism>
<feature type="compositionally biased region" description="Low complexity" evidence="1">
    <location>
        <begin position="40"/>
        <end position="51"/>
    </location>
</feature>
<reference evidence="2 3" key="1">
    <citation type="journal article" date="2023" name="IMA Fungus">
        <title>Comparative genomic study of the Penicillium genus elucidates a diverse pangenome and 15 lateral gene transfer events.</title>
        <authorList>
            <person name="Petersen C."/>
            <person name="Sorensen T."/>
            <person name="Nielsen M.R."/>
            <person name="Sondergaard T.E."/>
            <person name="Sorensen J.L."/>
            <person name="Fitzpatrick D.A."/>
            <person name="Frisvad J.C."/>
            <person name="Nielsen K.L."/>
        </authorList>
    </citation>
    <scope>NUCLEOTIDE SEQUENCE [LARGE SCALE GENOMIC DNA]</scope>
    <source>
        <strain evidence="2 3">IBT 35679</strain>
    </source>
</reference>
<feature type="compositionally biased region" description="Polar residues" evidence="1">
    <location>
        <begin position="1"/>
        <end position="13"/>
    </location>
</feature>
<sequence>MSSHTKPMRSGSSIGAPGVPTAMSDQRSQYDPATTGYNSATGAGYKTAAGGSDQDYYRPPSPTGSFDAPAGDSRINHAPSTAERVKMEKEMEKAQKQHGSQTHSHGEGLGKGIRGVAAGVHGAGETLRGALNATVDRAFGSHESAEWNEEIERRGEQEILSKDFQKMPRRDGST</sequence>
<gene>
    <name evidence="2" type="ORF">N7494_002486</name>
</gene>
<evidence type="ECO:0000313" key="2">
    <source>
        <dbReference type="EMBL" id="KAJ5553108.1"/>
    </source>
</evidence>
<proteinExistence type="predicted"/>
<feature type="region of interest" description="Disordered" evidence="1">
    <location>
        <begin position="143"/>
        <end position="174"/>
    </location>
</feature>